<evidence type="ECO:0000256" key="1">
    <source>
        <dbReference type="ARBA" id="ARBA00022801"/>
    </source>
</evidence>
<comment type="catalytic activity">
    <reaction evidence="2">
        <text>a 3'-end 2',3'-cyclophospho-ribonucleotide-RNA + H2O = a 3'-end 2'-phospho-ribonucleotide-RNA + H(+)</text>
        <dbReference type="Rhea" id="RHEA:11828"/>
        <dbReference type="Rhea" id="RHEA-COMP:10464"/>
        <dbReference type="Rhea" id="RHEA-COMP:17353"/>
        <dbReference type="ChEBI" id="CHEBI:15377"/>
        <dbReference type="ChEBI" id="CHEBI:15378"/>
        <dbReference type="ChEBI" id="CHEBI:83064"/>
        <dbReference type="ChEBI" id="CHEBI:173113"/>
        <dbReference type="EC" id="3.1.4.58"/>
    </reaction>
</comment>
<feature type="short sequence motif" description="HXTX 1" evidence="2">
    <location>
        <begin position="48"/>
        <end position="51"/>
    </location>
</feature>
<organism evidence="4 5">
    <name type="scientific">Ferriphaselus amnicola</name>
    <dbReference type="NCBI Taxonomy" id="1188319"/>
    <lineage>
        <taxon>Bacteria</taxon>
        <taxon>Pseudomonadati</taxon>
        <taxon>Pseudomonadota</taxon>
        <taxon>Betaproteobacteria</taxon>
        <taxon>Nitrosomonadales</taxon>
        <taxon>Gallionellaceae</taxon>
        <taxon>Ferriphaselus</taxon>
    </lineage>
</organism>
<name>A0A2Z6G8S2_9PROT</name>
<feature type="domain" description="Phosphoesterase HXTX" evidence="3">
    <location>
        <begin position="18"/>
        <end position="88"/>
    </location>
</feature>
<comment type="similarity">
    <text evidence="2">Belongs to the 2H phosphoesterase superfamily. ThpR family.</text>
</comment>
<dbReference type="Proteomes" id="UP000033070">
    <property type="component" value="Chromosome"/>
</dbReference>
<reference evidence="4 5" key="1">
    <citation type="submission" date="2018-06" db="EMBL/GenBank/DDBJ databases">
        <title>OYT1 Genome Sequencing.</title>
        <authorList>
            <person name="Kato S."/>
            <person name="Itoh T."/>
            <person name="Ohkuma M."/>
        </authorList>
    </citation>
    <scope>NUCLEOTIDE SEQUENCE [LARGE SCALE GENOMIC DNA]</scope>
    <source>
        <strain evidence="4 5">OYT1</strain>
    </source>
</reference>
<feature type="domain" description="Phosphoesterase HXTX" evidence="3">
    <location>
        <begin position="97"/>
        <end position="164"/>
    </location>
</feature>
<evidence type="ECO:0000256" key="2">
    <source>
        <dbReference type="HAMAP-Rule" id="MF_01940"/>
    </source>
</evidence>
<dbReference type="PANTHER" id="PTHR35561">
    <property type="entry name" value="RNA 2',3'-CYCLIC PHOSPHODIESTERASE"/>
    <property type="match status" value="1"/>
</dbReference>
<dbReference type="Gene3D" id="3.90.1140.10">
    <property type="entry name" value="Cyclic phosphodiesterase"/>
    <property type="match status" value="1"/>
</dbReference>
<dbReference type="AlphaFoldDB" id="A0A2Z6G8S2"/>
<proteinExistence type="inferred from homology"/>
<dbReference type="InterPro" id="IPR009097">
    <property type="entry name" value="Cyclic_Pdiesterase"/>
</dbReference>
<gene>
    <name evidence="4" type="ORF">OYT1_ch0275</name>
</gene>
<evidence type="ECO:0000313" key="5">
    <source>
        <dbReference type="Proteomes" id="UP000033070"/>
    </source>
</evidence>
<dbReference type="InterPro" id="IPR014051">
    <property type="entry name" value="Phosphoesterase_HXTX"/>
</dbReference>
<dbReference type="Pfam" id="PF02834">
    <property type="entry name" value="LigT_PEase"/>
    <property type="match status" value="2"/>
</dbReference>
<dbReference type="STRING" id="1188319.OYT1_00477"/>
<dbReference type="InterPro" id="IPR004175">
    <property type="entry name" value="RNA_CPDase"/>
</dbReference>
<dbReference type="GO" id="GO:0004113">
    <property type="term" value="F:2',3'-cyclic-nucleotide 3'-phosphodiesterase activity"/>
    <property type="evidence" value="ECO:0007669"/>
    <property type="project" value="InterPro"/>
</dbReference>
<dbReference type="KEGG" id="fam:OYT1_ch0275"/>
<keyword evidence="1 2" id="KW-0378">Hydrolase</keyword>
<feature type="active site" description="Proton acceptor" evidence="2">
    <location>
        <position position="130"/>
    </location>
</feature>
<evidence type="ECO:0000313" key="4">
    <source>
        <dbReference type="EMBL" id="BBE49848.1"/>
    </source>
</evidence>
<dbReference type="OrthoDB" id="7061261at2"/>
<dbReference type="SUPFAM" id="SSF55144">
    <property type="entry name" value="LigT-like"/>
    <property type="match status" value="1"/>
</dbReference>
<comment type="function">
    <text evidence="2">Hydrolyzes RNA 2',3'-cyclic phosphodiester to an RNA 2'-phosphomonoester.</text>
</comment>
<dbReference type="EMBL" id="AP018738">
    <property type="protein sequence ID" value="BBE49848.1"/>
    <property type="molecule type" value="Genomic_DNA"/>
</dbReference>
<feature type="active site" description="Proton donor" evidence="2">
    <location>
        <position position="48"/>
    </location>
</feature>
<accession>A0A2Z6G8S2</accession>
<dbReference type="RefSeq" id="WP_062625698.1">
    <property type="nucleotide sequence ID" value="NZ_AP018738.1"/>
</dbReference>
<dbReference type="GO" id="GO:0008664">
    <property type="term" value="F:RNA 2',3'-cyclic 3'-phosphodiesterase activity"/>
    <property type="evidence" value="ECO:0007669"/>
    <property type="project" value="UniProtKB-EC"/>
</dbReference>
<feature type="short sequence motif" description="HXTX 2" evidence="2">
    <location>
        <begin position="130"/>
        <end position="133"/>
    </location>
</feature>
<dbReference type="PANTHER" id="PTHR35561:SF1">
    <property type="entry name" value="RNA 2',3'-CYCLIC PHOSPHODIESTERASE"/>
    <property type="match status" value="1"/>
</dbReference>
<dbReference type="HAMAP" id="MF_01940">
    <property type="entry name" value="RNA_CPDase"/>
    <property type="match status" value="1"/>
</dbReference>
<dbReference type="NCBIfam" id="TIGR02258">
    <property type="entry name" value="2_5_ligase"/>
    <property type="match status" value="1"/>
</dbReference>
<evidence type="ECO:0000259" key="3">
    <source>
        <dbReference type="Pfam" id="PF02834"/>
    </source>
</evidence>
<dbReference type="EC" id="3.1.4.58" evidence="2"/>
<keyword evidence="5" id="KW-1185">Reference proteome</keyword>
<sequence>MNPSPAGAQARVFFALWPNDEERTALAVWQVPLLNVCGGRAMRTDTLHSTLVFLGEIERTRLEALRLAAHEIDGACFELSFEVARYWGHNHIAYAAPTHIPPELPRLVQQLEQSLRRHHFRFELREFKPHATLLRHAVWTDAPLPEMTRVSWQCKEFVLVESQQNAQGAHYQVLEHFPLR</sequence>
<protein>
    <recommendedName>
        <fullName evidence="2">RNA 2',3'-cyclic phosphodiesterase</fullName>
        <shortName evidence="2">RNA 2',3'-CPDase</shortName>
        <ecNumber evidence="2">3.1.4.58</ecNumber>
    </recommendedName>
</protein>